<dbReference type="Gene3D" id="3.30.750.24">
    <property type="entry name" value="STAS domain"/>
    <property type="match status" value="1"/>
</dbReference>
<comment type="caution">
    <text evidence="2">The sequence shown here is derived from an EMBL/GenBank/DDBJ whole genome shotgun (WGS) entry which is preliminary data.</text>
</comment>
<accession>A0ABW9M3B6</accession>
<evidence type="ECO:0000313" key="3">
    <source>
        <dbReference type="Proteomes" id="UP001635817"/>
    </source>
</evidence>
<reference evidence="2 3" key="1">
    <citation type="submission" date="2024-12" db="EMBL/GenBank/DDBJ databases">
        <title>The coexistence of Mycolicibacterium septicum and Mycolicibacterium nivoides in clinical samples.</title>
        <authorList>
            <person name="Wang C."/>
            <person name="Feng Y."/>
            <person name="Zong Z."/>
        </authorList>
    </citation>
    <scope>NUCLEOTIDE SEQUENCE [LARGE SCALE GENOMIC DNA]</scope>
    <source>
        <strain evidence="2 3">120310</strain>
    </source>
</reference>
<organism evidence="2 3">
    <name type="scientific">Mycolicibacterium septicum</name>
    <dbReference type="NCBI Taxonomy" id="98668"/>
    <lineage>
        <taxon>Bacteria</taxon>
        <taxon>Bacillati</taxon>
        <taxon>Actinomycetota</taxon>
        <taxon>Actinomycetes</taxon>
        <taxon>Mycobacteriales</taxon>
        <taxon>Mycobacteriaceae</taxon>
        <taxon>Mycolicibacterium</taxon>
    </lineage>
</organism>
<dbReference type="SUPFAM" id="SSF52091">
    <property type="entry name" value="SpoIIaa-like"/>
    <property type="match status" value="1"/>
</dbReference>
<evidence type="ECO:0000313" key="2">
    <source>
        <dbReference type="EMBL" id="MFN6553633.1"/>
    </source>
</evidence>
<dbReference type="Proteomes" id="UP001635817">
    <property type="component" value="Unassembled WGS sequence"/>
</dbReference>
<evidence type="ECO:0000259" key="1">
    <source>
        <dbReference type="PROSITE" id="PS50801"/>
    </source>
</evidence>
<keyword evidence="3" id="KW-1185">Reference proteome</keyword>
<dbReference type="PROSITE" id="PS50801">
    <property type="entry name" value="STAS"/>
    <property type="match status" value="1"/>
</dbReference>
<dbReference type="CDD" id="cd07043">
    <property type="entry name" value="STAS_anti-anti-sigma_factors"/>
    <property type="match status" value="1"/>
</dbReference>
<dbReference type="InterPro" id="IPR002645">
    <property type="entry name" value="STAS_dom"/>
</dbReference>
<proteinExistence type="predicted"/>
<dbReference type="Pfam" id="PF01740">
    <property type="entry name" value="STAS"/>
    <property type="match status" value="1"/>
</dbReference>
<dbReference type="RefSeq" id="WP_409551875.1">
    <property type="nucleotide sequence ID" value="NZ_JBKBDE010000009.1"/>
</dbReference>
<feature type="domain" description="STAS" evidence="1">
    <location>
        <begin position="26"/>
        <end position="102"/>
    </location>
</feature>
<dbReference type="InterPro" id="IPR036513">
    <property type="entry name" value="STAS_dom_sf"/>
</dbReference>
<protein>
    <submittedName>
        <fullName evidence="2">STAS domain-containing protein</fullName>
    </submittedName>
</protein>
<sequence>MTAAHISAPLRSVPASCAGIIDCGGARISAHVRGPATVLVVHGDIDVCNSGLVGAAIRRLSPPSAPIVLDLRATDFIGLSGFRELLTFADECDRTKVALHVVPGVALRPLLRVFADHGLPVVDANCPAGDSASIA</sequence>
<gene>
    <name evidence="2" type="ORF">ACK4CP_24810</name>
</gene>
<dbReference type="EMBL" id="JBKBDE010000009">
    <property type="protein sequence ID" value="MFN6553633.1"/>
    <property type="molecule type" value="Genomic_DNA"/>
</dbReference>
<name>A0ABW9M3B6_9MYCO</name>